<comment type="similarity">
    <text evidence="2">Belongs to the SLC29A/ENT transporter (TC 2.A.57) family.</text>
</comment>
<keyword evidence="4 7" id="KW-0812">Transmembrane</keyword>
<comment type="caution">
    <text evidence="8">The sequence shown here is derived from an EMBL/GenBank/DDBJ whole genome shotgun (WGS) entry which is preliminary data.</text>
</comment>
<evidence type="ECO:0000256" key="3">
    <source>
        <dbReference type="ARBA" id="ARBA00022448"/>
    </source>
</evidence>
<feature type="transmembrane region" description="Helical" evidence="7">
    <location>
        <begin position="274"/>
        <end position="296"/>
    </location>
</feature>
<evidence type="ECO:0000313" key="8">
    <source>
        <dbReference type="EMBL" id="CAA2982191.1"/>
    </source>
</evidence>
<dbReference type="Pfam" id="PF01733">
    <property type="entry name" value="Nucleoside_tran"/>
    <property type="match status" value="1"/>
</dbReference>
<dbReference type="GO" id="GO:0005886">
    <property type="term" value="C:plasma membrane"/>
    <property type="evidence" value="ECO:0007669"/>
    <property type="project" value="TreeGrafter"/>
</dbReference>
<dbReference type="PANTHER" id="PTHR10332:SF10">
    <property type="entry name" value="EQUILIBRATIVE NUCLEOSIDE TRANSPORTER 4"/>
    <property type="match status" value="1"/>
</dbReference>
<keyword evidence="9" id="KW-1185">Reference proteome</keyword>
<dbReference type="PANTHER" id="PTHR10332">
    <property type="entry name" value="EQUILIBRATIVE NUCLEOSIDE TRANSPORTER"/>
    <property type="match status" value="1"/>
</dbReference>
<feature type="transmembrane region" description="Helical" evidence="7">
    <location>
        <begin position="44"/>
        <end position="68"/>
    </location>
</feature>
<feature type="transmembrane region" description="Helical" evidence="7">
    <location>
        <begin position="173"/>
        <end position="191"/>
    </location>
</feature>
<feature type="transmembrane region" description="Helical" evidence="7">
    <location>
        <begin position="338"/>
        <end position="357"/>
    </location>
</feature>
<evidence type="ECO:0000256" key="4">
    <source>
        <dbReference type="ARBA" id="ARBA00022692"/>
    </source>
</evidence>
<gene>
    <name evidence="8" type="ORF">OLEA9_A023297</name>
</gene>
<evidence type="ECO:0000256" key="5">
    <source>
        <dbReference type="ARBA" id="ARBA00022989"/>
    </source>
</evidence>
<feature type="transmembrane region" description="Helical" evidence="7">
    <location>
        <begin position="80"/>
        <end position="100"/>
    </location>
</feature>
<dbReference type="OrthoDB" id="1856718at2759"/>
<feature type="transmembrane region" description="Helical" evidence="7">
    <location>
        <begin position="308"/>
        <end position="332"/>
    </location>
</feature>
<sequence>MGIATNAAVSAAVDGDSESATLLIPKSSSNNPRKIPKDNFNMAYIIYFTLGAGYLIPWNAFITAVDYFSYLYPDVSVDRVFGIVYMLIGLTSLLFIVSFAHKSNSFVRINVGMVLFVIALLVVPLMDVWYIKGRVGVYGGYYVTVALVGLCGVADGLVQGGVVGNAGELPERYMQAVVAGTAASGVLVSVLRVLTKAIYPQDAHGLRQSANLYFIVSIVVMFLNIIFYNVAHRLPVIEYYNNLKTQAVSEEKEEKGDLTGKLWRSTLWDVVGRVKWFGCGIMIIYVVTLSIFPGSVTEDVSSEILKDWYPIILVAGYNVFDLIGKSLTPLYLVENAKVAIGASFARLLFFPLFYGCLHGPEIFRTEIPVTVLTCLLGLTNGYFTCVLMILTPKTVQLQHAETAGIVLVLYLVVGLAIGSVLSWFWVI</sequence>
<organism evidence="8 9">
    <name type="scientific">Olea europaea subsp. europaea</name>
    <dbReference type="NCBI Taxonomy" id="158383"/>
    <lineage>
        <taxon>Eukaryota</taxon>
        <taxon>Viridiplantae</taxon>
        <taxon>Streptophyta</taxon>
        <taxon>Embryophyta</taxon>
        <taxon>Tracheophyta</taxon>
        <taxon>Spermatophyta</taxon>
        <taxon>Magnoliopsida</taxon>
        <taxon>eudicotyledons</taxon>
        <taxon>Gunneridae</taxon>
        <taxon>Pentapetalae</taxon>
        <taxon>asterids</taxon>
        <taxon>lamiids</taxon>
        <taxon>Lamiales</taxon>
        <taxon>Oleaceae</taxon>
        <taxon>Oleeae</taxon>
        <taxon>Olea</taxon>
    </lineage>
</organism>
<evidence type="ECO:0000313" key="9">
    <source>
        <dbReference type="Proteomes" id="UP000594638"/>
    </source>
</evidence>
<feature type="transmembrane region" description="Helical" evidence="7">
    <location>
        <begin position="212"/>
        <end position="231"/>
    </location>
</feature>
<dbReference type="PIRSF" id="PIRSF016379">
    <property type="entry name" value="ENT"/>
    <property type="match status" value="1"/>
</dbReference>
<feature type="transmembrane region" description="Helical" evidence="7">
    <location>
        <begin position="402"/>
        <end position="426"/>
    </location>
</feature>
<dbReference type="Gramene" id="OE9A023297T1">
    <property type="protein sequence ID" value="OE9A023297C1"/>
    <property type="gene ID" value="OE9A023297"/>
</dbReference>
<dbReference type="Proteomes" id="UP000594638">
    <property type="component" value="Unassembled WGS sequence"/>
</dbReference>
<evidence type="ECO:0000256" key="7">
    <source>
        <dbReference type="SAM" id="Phobius"/>
    </source>
</evidence>
<dbReference type="AlphaFoldDB" id="A0A8S0RST1"/>
<evidence type="ECO:0000256" key="2">
    <source>
        <dbReference type="ARBA" id="ARBA00007965"/>
    </source>
</evidence>
<name>A0A8S0RST1_OLEEU</name>
<dbReference type="InterPro" id="IPR002259">
    <property type="entry name" value="Eqnu_transpt"/>
</dbReference>
<comment type="subcellular location">
    <subcellularLocation>
        <location evidence="1">Membrane</location>
        <topology evidence="1">Multi-pass membrane protein</topology>
    </subcellularLocation>
</comment>
<dbReference type="EMBL" id="CACTIH010003688">
    <property type="protein sequence ID" value="CAA2982191.1"/>
    <property type="molecule type" value="Genomic_DNA"/>
</dbReference>
<feature type="transmembrane region" description="Helical" evidence="7">
    <location>
        <begin position="106"/>
        <end position="129"/>
    </location>
</feature>
<dbReference type="GO" id="GO:0005337">
    <property type="term" value="F:nucleoside transmembrane transporter activity"/>
    <property type="evidence" value="ECO:0007669"/>
    <property type="project" value="InterPro"/>
</dbReference>
<keyword evidence="6 7" id="KW-0472">Membrane</keyword>
<reference evidence="8 9" key="1">
    <citation type="submission" date="2019-12" db="EMBL/GenBank/DDBJ databases">
        <authorList>
            <person name="Alioto T."/>
            <person name="Alioto T."/>
            <person name="Gomez Garrido J."/>
        </authorList>
    </citation>
    <scope>NUCLEOTIDE SEQUENCE [LARGE SCALE GENOMIC DNA]</scope>
</reference>
<protein>
    <submittedName>
        <fullName evidence="8">Equilibrative nucleotide transporter 1</fullName>
    </submittedName>
</protein>
<keyword evidence="5 7" id="KW-1133">Transmembrane helix</keyword>
<accession>A0A8S0RST1</accession>
<proteinExistence type="inferred from homology"/>
<evidence type="ECO:0000256" key="6">
    <source>
        <dbReference type="ARBA" id="ARBA00023136"/>
    </source>
</evidence>
<evidence type="ECO:0000256" key="1">
    <source>
        <dbReference type="ARBA" id="ARBA00004141"/>
    </source>
</evidence>
<feature type="transmembrane region" description="Helical" evidence="7">
    <location>
        <begin position="369"/>
        <end position="390"/>
    </location>
</feature>
<keyword evidence="3" id="KW-0813">Transport</keyword>
<feature type="transmembrane region" description="Helical" evidence="7">
    <location>
        <begin position="141"/>
        <end position="161"/>
    </location>
</feature>